<evidence type="ECO:0000313" key="10">
    <source>
        <dbReference type="Proteomes" id="UP000183442"/>
    </source>
</evidence>
<dbReference type="CDD" id="cd20609">
    <property type="entry name" value="nitroreductase"/>
    <property type="match status" value="1"/>
</dbReference>
<dbReference type="Pfam" id="PF00881">
    <property type="entry name" value="Nitroreductase"/>
    <property type="match status" value="2"/>
</dbReference>
<dbReference type="AlphaFoldDB" id="A0A126R0B3"/>
<evidence type="ECO:0000256" key="5">
    <source>
        <dbReference type="ARBA" id="ARBA00023002"/>
    </source>
</evidence>
<name>A0A126R0B3_METOL</name>
<reference evidence="9" key="2">
    <citation type="submission" date="2016-02" db="EMBL/GenBank/DDBJ databases">
        <title>The draft genome sequence of the rumen methanogen Methanobrevibacter olleyae YLM1.</title>
        <authorList>
            <consortium name="New Zealand Agricultural Greenhouse Gas Research Centre/Pastoral Greenhouse Gas Research Consortium"/>
            <person name="Kelly W.J."/>
            <person name="Li D."/>
            <person name="Lambie S.C."/>
            <person name="Attwood G.T."/>
            <person name="Altermann E."/>
            <person name="Leahy S.C."/>
        </authorList>
    </citation>
    <scope>NUCLEOTIDE SEQUENCE [LARGE SCALE GENOMIC DNA]</scope>
    <source>
        <strain evidence="9">YLM1</strain>
    </source>
</reference>
<keyword evidence="5" id="KW-0560">Oxidoreductase</keyword>
<dbReference type="Proteomes" id="UP000183442">
    <property type="component" value="Unassembled WGS sequence"/>
</dbReference>
<dbReference type="Proteomes" id="UP000066376">
    <property type="component" value="Chromosome"/>
</dbReference>
<sequence>MNDFLTLAEERYSVRKFSQKEISEEDLDKILRAGQVAPTAANFQPQRIFVLKTEESLNKVKSVTPFCFNAPLVLMICWDKKVSWKAIDGHDSGVVDATIAITQMMLEAFDLGIGSCWVRGYDKRLLEKVFELSENLESVALLPIGYLPEGSKPHPVHFKRTPIENMVSYL</sequence>
<dbReference type="OrthoDB" id="105365at2157"/>
<dbReference type="InterPro" id="IPR029479">
    <property type="entry name" value="Nitroreductase"/>
</dbReference>
<organism evidence="7 9">
    <name type="scientific">Methanobrevibacter olleyae</name>
    <dbReference type="NCBI Taxonomy" id="294671"/>
    <lineage>
        <taxon>Archaea</taxon>
        <taxon>Methanobacteriati</taxon>
        <taxon>Methanobacteriota</taxon>
        <taxon>Methanomada group</taxon>
        <taxon>Methanobacteria</taxon>
        <taxon>Methanobacteriales</taxon>
        <taxon>Methanobacteriaceae</taxon>
        <taxon>Methanobrevibacter</taxon>
    </lineage>
</organism>
<evidence type="ECO:0000313" key="9">
    <source>
        <dbReference type="Proteomes" id="UP000066376"/>
    </source>
</evidence>
<dbReference type="STRING" id="294671.YLM1_0929"/>
<reference evidence="10" key="3">
    <citation type="submission" date="2016-10" db="EMBL/GenBank/DDBJ databases">
        <authorList>
            <person name="Varghese N."/>
        </authorList>
    </citation>
    <scope>NUCLEOTIDE SEQUENCE [LARGE SCALE GENOMIC DNA]</scope>
    <source>
        <strain evidence="10">DSM 16632</strain>
    </source>
</reference>
<reference evidence="7 9" key="1">
    <citation type="journal article" date="2016" name="Genome Announc.">
        <title>Draft Genome Sequence of the Rumen Methanogen Methanobrevibacter olleyae YLM1.</title>
        <authorList>
            <person name="Kelly W.J."/>
            <person name="Li D."/>
            <person name="Lambie S.C."/>
            <person name="Cox F."/>
            <person name="Attwood G.T."/>
            <person name="Altermann E."/>
            <person name="Leahy S.C."/>
        </authorList>
    </citation>
    <scope>NUCLEOTIDE SEQUENCE [LARGE SCALE GENOMIC DNA]</scope>
    <source>
        <strain evidence="7 9">YLM1</strain>
    </source>
</reference>
<comment type="cofactor">
    <cofactor evidence="1">
        <name>FMN</name>
        <dbReference type="ChEBI" id="CHEBI:58210"/>
    </cofactor>
</comment>
<dbReference type="Gene3D" id="3.40.109.10">
    <property type="entry name" value="NADH Oxidase"/>
    <property type="match status" value="1"/>
</dbReference>
<dbReference type="SUPFAM" id="SSF55469">
    <property type="entry name" value="FMN-dependent nitroreductase-like"/>
    <property type="match status" value="1"/>
</dbReference>
<evidence type="ECO:0000313" key="8">
    <source>
        <dbReference type="EMBL" id="SFL38393.1"/>
    </source>
</evidence>
<evidence type="ECO:0000256" key="1">
    <source>
        <dbReference type="ARBA" id="ARBA00001917"/>
    </source>
</evidence>
<dbReference type="EMBL" id="CP014265">
    <property type="protein sequence ID" value="AMK15486.1"/>
    <property type="molecule type" value="Genomic_DNA"/>
</dbReference>
<dbReference type="InterPro" id="IPR000415">
    <property type="entry name" value="Nitroreductase-like"/>
</dbReference>
<dbReference type="PATRIC" id="fig|294671.3.peg.973"/>
<keyword evidence="9" id="KW-1185">Reference proteome</keyword>
<accession>A0A126R0B3</accession>
<feature type="domain" description="Nitroreductase" evidence="6">
    <location>
        <begin position="66"/>
        <end position="146"/>
    </location>
</feature>
<evidence type="ECO:0000256" key="3">
    <source>
        <dbReference type="ARBA" id="ARBA00022630"/>
    </source>
</evidence>
<evidence type="ECO:0000256" key="4">
    <source>
        <dbReference type="ARBA" id="ARBA00022643"/>
    </source>
</evidence>
<evidence type="ECO:0000259" key="6">
    <source>
        <dbReference type="Pfam" id="PF00881"/>
    </source>
</evidence>
<dbReference type="PANTHER" id="PTHR43673">
    <property type="entry name" value="NAD(P)H NITROREDUCTASE YDGI-RELATED"/>
    <property type="match status" value="1"/>
</dbReference>
<dbReference type="PANTHER" id="PTHR43673:SF2">
    <property type="entry name" value="NITROREDUCTASE"/>
    <property type="match status" value="1"/>
</dbReference>
<keyword evidence="4" id="KW-0288">FMN</keyword>
<proteinExistence type="inferred from homology"/>
<reference evidence="8" key="4">
    <citation type="submission" date="2016-10" db="EMBL/GenBank/DDBJ databases">
        <authorList>
            <person name="de Groot N.N."/>
        </authorList>
    </citation>
    <scope>NUCLEOTIDE SEQUENCE [LARGE SCALE GENOMIC DNA]</scope>
    <source>
        <strain evidence="8">DSM 16632</strain>
    </source>
</reference>
<dbReference type="RefSeq" id="WP_067146777.1">
    <property type="nucleotide sequence ID" value="NZ_CP014265.1"/>
</dbReference>
<dbReference type="GO" id="GO:0016491">
    <property type="term" value="F:oxidoreductase activity"/>
    <property type="evidence" value="ECO:0007669"/>
    <property type="project" value="UniProtKB-KW"/>
</dbReference>
<comment type="similarity">
    <text evidence="2">Belongs to the nitroreductase family.</text>
</comment>
<dbReference type="KEGG" id="mol:YLM1_0929"/>
<feature type="domain" description="Nitroreductase" evidence="6">
    <location>
        <begin position="9"/>
        <end position="60"/>
    </location>
</feature>
<gene>
    <name evidence="8" type="ORF">SAMN02910297_00750</name>
    <name evidence="7" type="ORF">YLM1_0929</name>
</gene>
<dbReference type="EMBL" id="FOTL01000008">
    <property type="protein sequence ID" value="SFL38393.1"/>
    <property type="molecule type" value="Genomic_DNA"/>
</dbReference>
<dbReference type="GeneID" id="28489228"/>
<protein>
    <submittedName>
        <fullName evidence="7 8">Nitroreductase</fullName>
    </submittedName>
</protein>
<evidence type="ECO:0000313" key="7">
    <source>
        <dbReference type="EMBL" id="AMK15486.1"/>
    </source>
</evidence>
<keyword evidence="3" id="KW-0285">Flavoprotein</keyword>
<evidence type="ECO:0000256" key="2">
    <source>
        <dbReference type="ARBA" id="ARBA00007118"/>
    </source>
</evidence>